<gene>
    <name evidence="2" type="ORF">IAC32_00850</name>
</gene>
<dbReference type="Pfam" id="PF03724">
    <property type="entry name" value="META"/>
    <property type="match status" value="2"/>
</dbReference>
<dbReference type="EMBL" id="JADIMR010000010">
    <property type="protein sequence ID" value="MBO8446283.1"/>
    <property type="molecule type" value="Genomic_DNA"/>
</dbReference>
<feature type="domain" description="DUF306" evidence="1">
    <location>
        <begin position="145"/>
        <end position="255"/>
    </location>
</feature>
<accession>A0A9D9HDT7</accession>
<dbReference type="PANTHER" id="PTHR35535">
    <property type="entry name" value="HEAT SHOCK PROTEIN HSLJ"/>
    <property type="match status" value="1"/>
</dbReference>
<dbReference type="PANTHER" id="PTHR35535:SF1">
    <property type="entry name" value="HEAT SHOCK PROTEIN HSLJ"/>
    <property type="match status" value="1"/>
</dbReference>
<name>A0A9D9HDT7_9BACT</name>
<reference evidence="2" key="1">
    <citation type="submission" date="2020-10" db="EMBL/GenBank/DDBJ databases">
        <authorList>
            <person name="Gilroy R."/>
        </authorList>
    </citation>
    <scope>NUCLEOTIDE SEQUENCE</scope>
    <source>
        <strain evidence="2">D3-1215</strain>
    </source>
</reference>
<protein>
    <submittedName>
        <fullName evidence="2">META domain-containing protein</fullName>
    </submittedName>
</protein>
<evidence type="ECO:0000313" key="3">
    <source>
        <dbReference type="Proteomes" id="UP000823637"/>
    </source>
</evidence>
<sequence>MFFVIASVAVTVLTACDGNEGKITANQLNGEWEPVWIYDVDSIIGDIPFLGFDTKVEGLYGSTGCNRLMGTYTLSDADLCDCNRIEFNQVGTTRMMCEDMATEKAILTALDNASYCSFENSIITISDSDRVPLLKLAKRPEWKSIDGHWDIIEVNGTPAKCLKQDSTETCMVFDMTEKRVSVEGSCNIINSNIVYDKEQQDSLKFSPAMTTLMACPDMTLEQNLIAAINEVRTFKFVVPDSLVLSDKEGSAVLTLKR</sequence>
<dbReference type="Proteomes" id="UP000823637">
    <property type="component" value="Unassembled WGS sequence"/>
</dbReference>
<organism evidence="2 3">
    <name type="scientific">Candidatus Enterocola intestinipullorum</name>
    <dbReference type="NCBI Taxonomy" id="2840783"/>
    <lineage>
        <taxon>Bacteria</taxon>
        <taxon>Pseudomonadati</taxon>
        <taxon>Bacteroidota</taxon>
        <taxon>Bacteroidia</taxon>
        <taxon>Bacteroidales</taxon>
        <taxon>Candidatus Enterocola</taxon>
    </lineage>
</organism>
<reference evidence="2" key="2">
    <citation type="journal article" date="2021" name="PeerJ">
        <title>Extensive microbial diversity within the chicken gut microbiome revealed by metagenomics and culture.</title>
        <authorList>
            <person name="Gilroy R."/>
            <person name="Ravi A."/>
            <person name="Getino M."/>
            <person name="Pursley I."/>
            <person name="Horton D.L."/>
            <person name="Alikhan N.F."/>
            <person name="Baker D."/>
            <person name="Gharbi K."/>
            <person name="Hall N."/>
            <person name="Watson M."/>
            <person name="Adriaenssens E.M."/>
            <person name="Foster-Nyarko E."/>
            <person name="Jarju S."/>
            <person name="Secka A."/>
            <person name="Antonio M."/>
            <person name="Oren A."/>
            <person name="Chaudhuri R.R."/>
            <person name="La Ragione R."/>
            <person name="Hildebrand F."/>
            <person name="Pallen M.J."/>
        </authorList>
    </citation>
    <scope>NUCLEOTIDE SEQUENCE</scope>
    <source>
        <strain evidence="2">D3-1215</strain>
    </source>
</reference>
<comment type="caution">
    <text evidence="2">The sequence shown here is derived from an EMBL/GenBank/DDBJ whole genome shotgun (WGS) entry which is preliminary data.</text>
</comment>
<dbReference type="InterPro" id="IPR038670">
    <property type="entry name" value="HslJ-like_sf"/>
</dbReference>
<dbReference type="Gene3D" id="2.40.128.270">
    <property type="match status" value="2"/>
</dbReference>
<evidence type="ECO:0000313" key="2">
    <source>
        <dbReference type="EMBL" id="MBO8446283.1"/>
    </source>
</evidence>
<proteinExistence type="predicted"/>
<dbReference type="AlphaFoldDB" id="A0A9D9HDT7"/>
<evidence type="ECO:0000259" key="1">
    <source>
        <dbReference type="Pfam" id="PF03724"/>
    </source>
</evidence>
<feature type="domain" description="DUF306" evidence="1">
    <location>
        <begin position="29"/>
        <end position="136"/>
    </location>
</feature>
<dbReference type="InterPro" id="IPR053147">
    <property type="entry name" value="Hsp_HslJ-like"/>
</dbReference>
<dbReference type="InterPro" id="IPR005184">
    <property type="entry name" value="DUF306_Meta_HslJ"/>
</dbReference>